<protein>
    <submittedName>
        <fullName evidence="4">Cytochrome P450 2K1-like</fullName>
    </submittedName>
</protein>
<comment type="caution">
    <text evidence="4">The sequence shown here is derived from an EMBL/GenBank/DDBJ whole genome shotgun (WGS) entry which is preliminary data.</text>
</comment>
<keyword evidence="2" id="KW-0472">Membrane</keyword>
<evidence type="ECO:0000313" key="5">
    <source>
        <dbReference type="Proteomes" id="UP000693946"/>
    </source>
</evidence>
<proteinExistence type="predicted"/>
<sequence length="128" mass="14001">METPGAFFVSRSGAATVLLLLLLSTVSTSRSSFQDGRRRPPGPRPLPMLGNQLQLDHKKPQKTFMEVKTFFSSTLLLLLLCVTQQCVLMSVVQGKRISVQRLYGTEKSGGVVGIQGGEGGARQLRRRV</sequence>
<evidence type="ECO:0000256" key="3">
    <source>
        <dbReference type="SAM" id="SignalP"/>
    </source>
</evidence>
<organism evidence="4 5">
    <name type="scientific">Solea senegalensis</name>
    <name type="common">Senegalese sole</name>
    <dbReference type="NCBI Taxonomy" id="28829"/>
    <lineage>
        <taxon>Eukaryota</taxon>
        <taxon>Metazoa</taxon>
        <taxon>Chordata</taxon>
        <taxon>Craniata</taxon>
        <taxon>Vertebrata</taxon>
        <taxon>Euteleostomi</taxon>
        <taxon>Actinopterygii</taxon>
        <taxon>Neopterygii</taxon>
        <taxon>Teleostei</taxon>
        <taxon>Neoteleostei</taxon>
        <taxon>Acanthomorphata</taxon>
        <taxon>Carangaria</taxon>
        <taxon>Pleuronectiformes</taxon>
        <taxon>Pleuronectoidei</taxon>
        <taxon>Soleidae</taxon>
        <taxon>Solea</taxon>
    </lineage>
</organism>
<dbReference type="EMBL" id="JAGKHQ010000009">
    <property type="protein sequence ID" value="KAG7508592.1"/>
    <property type="molecule type" value="Genomic_DNA"/>
</dbReference>
<feature type="transmembrane region" description="Helical" evidence="2">
    <location>
        <begin position="70"/>
        <end position="92"/>
    </location>
</feature>
<feature type="chain" id="PRO_5043663999" evidence="3">
    <location>
        <begin position="30"/>
        <end position="128"/>
    </location>
</feature>
<feature type="signal peptide" evidence="3">
    <location>
        <begin position="1"/>
        <end position="29"/>
    </location>
</feature>
<keyword evidence="2" id="KW-1133">Transmembrane helix</keyword>
<dbReference type="AlphaFoldDB" id="A0AAV6RWT4"/>
<reference evidence="4 5" key="1">
    <citation type="journal article" date="2021" name="Sci. Rep.">
        <title>Chromosome anchoring in Senegalese sole (Solea senegalensis) reveals sex-associated markers and genome rearrangements in flatfish.</title>
        <authorList>
            <person name="Guerrero-Cozar I."/>
            <person name="Gomez-Garrido J."/>
            <person name="Berbel C."/>
            <person name="Martinez-Blanch J.F."/>
            <person name="Alioto T."/>
            <person name="Claros M.G."/>
            <person name="Gagnaire P.A."/>
            <person name="Manchado M."/>
        </authorList>
    </citation>
    <scope>NUCLEOTIDE SEQUENCE [LARGE SCALE GENOMIC DNA]</scope>
    <source>
        <strain evidence="4">Sse05_10M</strain>
    </source>
</reference>
<gene>
    <name evidence="4" type="ORF">JOB18_018255</name>
</gene>
<name>A0AAV6RWT4_SOLSE</name>
<keyword evidence="5" id="KW-1185">Reference proteome</keyword>
<evidence type="ECO:0000256" key="2">
    <source>
        <dbReference type="SAM" id="Phobius"/>
    </source>
</evidence>
<dbReference type="Proteomes" id="UP000693946">
    <property type="component" value="Linkage Group LG17"/>
</dbReference>
<keyword evidence="2" id="KW-0812">Transmembrane</keyword>
<feature type="region of interest" description="Disordered" evidence="1">
    <location>
        <begin position="30"/>
        <end position="49"/>
    </location>
</feature>
<accession>A0AAV6RWT4</accession>
<evidence type="ECO:0000256" key="1">
    <source>
        <dbReference type="SAM" id="MobiDB-lite"/>
    </source>
</evidence>
<keyword evidence="3" id="KW-0732">Signal</keyword>
<evidence type="ECO:0000313" key="4">
    <source>
        <dbReference type="EMBL" id="KAG7508592.1"/>
    </source>
</evidence>